<dbReference type="EMBL" id="CP150951">
    <property type="protein sequence ID" value="WZC50997.1"/>
    <property type="molecule type" value="Genomic_DNA"/>
</dbReference>
<comment type="similarity">
    <text evidence="2 8">Belongs to the 4-toluene sulfonate uptake permease (TSUP) (TC 2.A.102) family.</text>
</comment>
<protein>
    <recommendedName>
        <fullName evidence="8">Probable membrane transporter protein</fullName>
    </recommendedName>
</protein>
<evidence type="ECO:0000256" key="5">
    <source>
        <dbReference type="ARBA" id="ARBA00022692"/>
    </source>
</evidence>
<keyword evidence="7 8" id="KW-0472">Membrane</keyword>
<keyword evidence="4 8" id="KW-1003">Cell membrane</keyword>
<dbReference type="PANTHER" id="PTHR30269:SF37">
    <property type="entry name" value="MEMBRANE TRANSPORTER PROTEIN"/>
    <property type="match status" value="1"/>
</dbReference>
<evidence type="ECO:0000313" key="10">
    <source>
        <dbReference type="Proteomes" id="UP001440612"/>
    </source>
</evidence>
<feature type="transmembrane region" description="Helical" evidence="8">
    <location>
        <begin position="166"/>
        <end position="188"/>
    </location>
</feature>
<dbReference type="Proteomes" id="UP001440612">
    <property type="component" value="Chromosome"/>
</dbReference>
<accession>A0ABZ2V8S9</accession>
<gene>
    <name evidence="9" type="ORF">AABB29_16790</name>
</gene>
<keyword evidence="3" id="KW-0813">Transport</keyword>
<evidence type="ECO:0000256" key="6">
    <source>
        <dbReference type="ARBA" id="ARBA00022989"/>
    </source>
</evidence>
<comment type="subcellular location">
    <subcellularLocation>
        <location evidence="1 8">Cell membrane</location>
        <topology evidence="1 8">Multi-pass membrane protein</topology>
    </subcellularLocation>
</comment>
<evidence type="ECO:0000313" key="9">
    <source>
        <dbReference type="EMBL" id="WZC50997.1"/>
    </source>
</evidence>
<dbReference type="PANTHER" id="PTHR30269">
    <property type="entry name" value="TRANSMEMBRANE PROTEIN YFCA"/>
    <property type="match status" value="1"/>
</dbReference>
<proteinExistence type="inferred from homology"/>
<evidence type="ECO:0000256" key="4">
    <source>
        <dbReference type="ARBA" id="ARBA00022475"/>
    </source>
</evidence>
<feature type="transmembrane region" description="Helical" evidence="8">
    <location>
        <begin position="78"/>
        <end position="100"/>
    </location>
</feature>
<keyword evidence="5 8" id="KW-0812">Transmembrane</keyword>
<keyword evidence="6 8" id="KW-1133">Transmembrane helix</keyword>
<evidence type="ECO:0000256" key="7">
    <source>
        <dbReference type="ARBA" id="ARBA00023136"/>
    </source>
</evidence>
<evidence type="ECO:0000256" key="1">
    <source>
        <dbReference type="ARBA" id="ARBA00004651"/>
    </source>
</evidence>
<feature type="transmembrane region" description="Helical" evidence="8">
    <location>
        <begin position="137"/>
        <end position="160"/>
    </location>
</feature>
<reference evidence="10" key="1">
    <citation type="submission" date="2024-04" db="EMBL/GenBank/DDBJ databases">
        <title>Phylogenomic analyses of a clade within the roseobacter group suggest taxonomic reassignments of species of the genera Aestuariivita, Citreicella, Loktanella, Nautella, Pelagibaca, Ruegeria, Thalassobius, Thiobacimonas and Tropicibacter, and the proposal o.</title>
        <authorList>
            <person name="Jeon C.O."/>
        </authorList>
    </citation>
    <scope>NUCLEOTIDE SEQUENCE [LARGE SCALE GENOMIC DNA]</scope>
    <source>
        <strain evidence="10">BS5-3</strain>
    </source>
</reference>
<feature type="transmembrane region" description="Helical" evidence="8">
    <location>
        <begin position="31"/>
        <end position="57"/>
    </location>
</feature>
<dbReference type="InterPro" id="IPR002781">
    <property type="entry name" value="TM_pro_TauE-like"/>
</dbReference>
<evidence type="ECO:0000256" key="3">
    <source>
        <dbReference type="ARBA" id="ARBA00022448"/>
    </source>
</evidence>
<feature type="transmembrane region" description="Helical" evidence="8">
    <location>
        <begin position="7"/>
        <end position="25"/>
    </location>
</feature>
<feature type="transmembrane region" description="Helical" evidence="8">
    <location>
        <begin position="226"/>
        <end position="248"/>
    </location>
</feature>
<keyword evidence="10" id="KW-1185">Reference proteome</keyword>
<dbReference type="RefSeq" id="WP_341369094.1">
    <property type="nucleotide sequence ID" value="NZ_CP150951.2"/>
</dbReference>
<name>A0ABZ2V8S9_9RHOB</name>
<dbReference type="InterPro" id="IPR052017">
    <property type="entry name" value="TSUP"/>
</dbReference>
<evidence type="ECO:0000256" key="8">
    <source>
        <dbReference type="RuleBase" id="RU363041"/>
    </source>
</evidence>
<dbReference type="Pfam" id="PF01925">
    <property type="entry name" value="TauE"/>
    <property type="match status" value="1"/>
</dbReference>
<evidence type="ECO:0000256" key="2">
    <source>
        <dbReference type="ARBA" id="ARBA00009142"/>
    </source>
</evidence>
<sequence length="249" mass="25849">MSLPFDLTPGVTAALALALIGAAFVRGYSGFGFSAIVITFAAIFTNPLPLIPVVFACEMLMTIFQARGIRPDIDWRRVGAMLAGAAIVLPLSVGIILSVGEDMVRLIVSTLVLIMSLVLLSGWTLQRAIHAPGHLGVGIISGVCNGAGVGGAPVAVFMAAQPMPPAVFRATMIAFLTGLDLITLPLLWVGGLVTWETAIGAALAFPLLGLGVWLGGRQFLSTPPAAFRRFAVFLLLILSGAGLIRAAFA</sequence>
<feature type="transmembrane region" description="Helical" evidence="8">
    <location>
        <begin position="195"/>
        <end position="214"/>
    </location>
</feature>
<organism evidence="9 10">
    <name type="scientific">Yoonia phaeophyticola</name>
    <dbReference type="NCBI Taxonomy" id="3137369"/>
    <lineage>
        <taxon>Bacteria</taxon>
        <taxon>Pseudomonadati</taxon>
        <taxon>Pseudomonadota</taxon>
        <taxon>Alphaproteobacteria</taxon>
        <taxon>Rhodobacterales</taxon>
        <taxon>Paracoccaceae</taxon>
        <taxon>Yoonia</taxon>
    </lineage>
</organism>
<feature type="transmembrane region" description="Helical" evidence="8">
    <location>
        <begin position="106"/>
        <end position="125"/>
    </location>
</feature>